<evidence type="ECO:0000256" key="6">
    <source>
        <dbReference type="SAM" id="Phobius"/>
    </source>
</evidence>
<evidence type="ECO:0000256" key="5">
    <source>
        <dbReference type="ARBA" id="ARBA00023180"/>
    </source>
</evidence>
<keyword evidence="5" id="KW-0325">Glycoprotein</keyword>
<name>A0ABQ8T8Z7_PERAM</name>
<keyword evidence="6" id="KW-0812">Transmembrane</keyword>
<evidence type="ECO:0000256" key="3">
    <source>
        <dbReference type="ARBA" id="ARBA00022737"/>
    </source>
</evidence>
<organism evidence="8 9">
    <name type="scientific">Periplaneta americana</name>
    <name type="common">American cockroach</name>
    <name type="synonym">Blatta americana</name>
    <dbReference type="NCBI Taxonomy" id="6978"/>
    <lineage>
        <taxon>Eukaryota</taxon>
        <taxon>Metazoa</taxon>
        <taxon>Ecdysozoa</taxon>
        <taxon>Arthropoda</taxon>
        <taxon>Hexapoda</taxon>
        <taxon>Insecta</taxon>
        <taxon>Pterygota</taxon>
        <taxon>Neoptera</taxon>
        <taxon>Polyneoptera</taxon>
        <taxon>Dictyoptera</taxon>
        <taxon>Blattodea</taxon>
        <taxon>Blattoidea</taxon>
        <taxon>Blattidae</taxon>
        <taxon>Blattinae</taxon>
        <taxon>Periplaneta</taxon>
    </lineage>
</organism>
<proteinExistence type="predicted"/>
<evidence type="ECO:0000259" key="7">
    <source>
        <dbReference type="PROSITE" id="PS50940"/>
    </source>
</evidence>
<dbReference type="PROSITE" id="PS50940">
    <property type="entry name" value="CHIT_BIND_II"/>
    <property type="match status" value="2"/>
</dbReference>
<protein>
    <recommendedName>
        <fullName evidence="7">Chitin-binding type-2 domain-containing protein</fullName>
    </recommendedName>
</protein>
<dbReference type="PANTHER" id="PTHR23301:SF0">
    <property type="entry name" value="CHITIN-BINDING TYPE-2 DOMAIN-CONTAINING PROTEIN-RELATED"/>
    <property type="match status" value="1"/>
</dbReference>
<reference evidence="8 9" key="1">
    <citation type="journal article" date="2022" name="Allergy">
        <title>Genome assembly and annotation of Periplaneta americana reveal a comprehensive cockroach allergen profile.</title>
        <authorList>
            <person name="Wang L."/>
            <person name="Xiong Q."/>
            <person name="Saelim N."/>
            <person name="Wang L."/>
            <person name="Nong W."/>
            <person name="Wan A.T."/>
            <person name="Shi M."/>
            <person name="Liu X."/>
            <person name="Cao Q."/>
            <person name="Hui J.H.L."/>
            <person name="Sookrung N."/>
            <person name="Leung T.F."/>
            <person name="Tungtrongchitr A."/>
            <person name="Tsui S.K.W."/>
        </authorList>
    </citation>
    <scope>NUCLEOTIDE SEQUENCE [LARGE SCALE GENOMIC DNA]</scope>
    <source>
        <strain evidence="8">PWHHKU_190912</strain>
    </source>
</reference>
<feature type="domain" description="Chitin-binding type-2" evidence="7">
    <location>
        <begin position="249"/>
        <end position="308"/>
    </location>
</feature>
<keyword evidence="1" id="KW-0147">Chitin-binding</keyword>
<evidence type="ECO:0000313" key="9">
    <source>
        <dbReference type="Proteomes" id="UP001148838"/>
    </source>
</evidence>
<feature type="transmembrane region" description="Helical" evidence="6">
    <location>
        <begin position="74"/>
        <end position="99"/>
    </location>
</feature>
<keyword evidence="3" id="KW-0677">Repeat</keyword>
<evidence type="ECO:0000313" key="8">
    <source>
        <dbReference type="EMBL" id="KAJ4442959.1"/>
    </source>
</evidence>
<evidence type="ECO:0000256" key="4">
    <source>
        <dbReference type="ARBA" id="ARBA00023157"/>
    </source>
</evidence>
<dbReference type="SMART" id="SM00494">
    <property type="entry name" value="ChtBD2"/>
    <property type="match status" value="2"/>
</dbReference>
<dbReference type="Gene3D" id="2.170.140.10">
    <property type="entry name" value="Chitin binding domain"/>
    <property type="match status" value="2"/>
</dbReference>
<dbReference type="Pfam" id="PF01607">
    <property type="entry name" value="CBM_14"/>
    <property type="match status" value="2"/>
</dbReference>
<feature type="transmembrane region" description="Helical" evidence="6">
    <location>
        <begin position="44"/>
        <end position="68"/>
    </location>
</feature>
<dbReference type="InterPro" id="IPR002557">
    <property type="entry name" value="Chitin-bd_dom"/>
</dbReference>
<dbReference type="Proteomes" id="UP001148838">
    <property type="component" value="Unassembled WGS sequence"/>
</dbReference>
<evidence type="ECO:0000256" key="1">
    <source>
        <dbReference type="ARBA" id="ARBA00022669"/>
    </source>
</evidence>
<accession>A0ABQ8T8Z7</accession>
<dbReference type="InterPro" id="IPR051940">
    <property type="entry name" value="Chitin_bind-dev_reg"/>
</dbReference>
<dbReference type="InterPro" id="IPR036508">
    <property type="entry name" value="Chitin-bd_dom_sf"/>
</dbReference>
<keyword evidence="6" id="KW-1133">Transmembrane helix</keyword>
<sequence>MALQKNPEPSPLYQHQMRAHSLSTLSPRWPFPLSAARHPKVLRAIFSLAGRWSPVPTVLVFLLVSLLASKLGAVVGTMLAPLLATVMVFVLTQLAFFTVQIGKSSAVSFVANTHGQKETKPLQTSTKNSKEPTLEIQQASHQSSQQSALLPARTAPVLAALFLLCAVAVHAQSENGCPPGSQPTCPFPDPALSVLFPHPTDCHWFFHCSNGVPYCKECPANLHWNKQLDTCDYPYRAGCAVTPCPAGPIPACPYPDPALSVFFPHPNDCNWFFHCSNGVAYCKQCPANLHWNVELNTCDYPYRAGCDLNSNKQ</sequence>
<comment type="caution">
    <text evidence="8">The sequence shown here is derived from an EMBL/GenBank/DDBJ whole genome shotgun (WGS) entry which is preliminary data.</text>
</comment>
<dbReference type="PANTHER" id="PTHR23301">
    <property type="entry name" value="CHITIN BINDING PERITROPHIN-A"/>
    <property type="match status" value="1"/>
</dbReference>
<gene>
    <name evidence="8" type="ORF">ANN_04561</name>
</gene>
<dbReference type="EMBL" id="JAJSOF020000013">
    <property type="protein sequence ID" value="KAJ4442959.1"/>
    <property type="molecule type" value="Genomic_DNA"/>
</dbReference>
<feature type="domain" description="Chitin-binding type-2" evidence="7">
    <location>
        <begin position="182"/>
        <end position="241"/>
    </location>
</feature>
<keyword evidence="2" id="KW-0732">Signal</keyword>
<keyword evidence="6" id="KW-0472">Membrane</keyword>
<keyword evidence="4" id="KW-1015">Disulfide bond</keyword>
<evidence type="ECO:0000256" key="2">
    <source>
        <dbReference type="ARBA" id="ARBA00022729"/>
    </source>
</evidence>
<keyword evidence="9" id="KW-1185">Reference proteome</keyword>
<dbReference type="SUPFAM" id="SSF57625">
    <property type="entry name" value="Invertebrate chitin-binding proteins"/>
    <property type="match status" value="2"/>
</dbReference>